<proteinExistence type="predicted"/>
<dbReference type="EMBL" id="VIEB01000598">
    <property type="protein sequence ID" value="TQD85403.1"/>
    <property type="molecule type" value="Genomic_DNA"/>
</dbReference>
<keyword evidence="2" id="KW-1185">Reference proteome</keyword>
<organism evidence="1 2">
    <name type="scientific">Malus baccata</name>
    <name type="common">Siberian crab apple</name>
    <name type="synonym">Pyrus baccata</name>
    <dbReference type="NCBI Taxonomy" id="106549"/>
    <lineage>
        <taxon>Eukaryota</taxon>
        <taxon>Viridiplantae</taxon>
        <taxon>Streptophyta</taxon>
        <taxon>Embryophyta</taxon>
        <taxon>Tracheophyta</taxon>
        <taxon>Spermatophyta</taxon>
        <taxon>Magnoliopsida</taxon>
        <taxon>eudicotyledons</taxon>
        <taxon>Gunneridae</taxon>
        <taxon>Pentapetalae</taxon>
        <taxon>rosids</taxon>
        <taxon>fabids</taxon>
        <taxon>Rosales</taxon>
        <taxon>Rosaceae</taxon>
        <taxon>Amygdaloideae</taxon>
        <taxon>Maleae</taxon>
        <taxon>Malus</taxon>
    </lineage>
</organism>
<dbReference type="Proteomes" id="UP000315295">
    <property type="component" value="Unassembled WGS sequence"/>
</dbReference>
<comment type="caution">
    <text evidence="1">The sequence shown here is derived from an EMBL/GenBank/DDBJ whole genome shotgun (WGS) entry which is preliminary data.</text>
</comment>
<protein>
    <submittedName>
        <fullName evidence="1">Uncharacterized protein</fullName>
    </submittedName>
</protein>
<gene>
    <name evidence="1" type="ORF">C1H46_029033</name>
</gene>
<name>A0A540LG01_MALBA</name>
<reference evidence="1 2" key="1">
    <citation type="journal article" date="2019" name="G3 (Bethesda)">
        <title>Sequencing of a Wild Apple (Malus baccata) Genome Unravels the Differences Between Cultivated and Wild Apple Species Regarding Disease Resistance and Cold Tolerance.</title>
        <authorList>
            <person name="Chen X."/>
        </authorList>
    </citation>
    <scope>NUCLEOTIDE SEQUENCE [LARGE SCALE GENOMIC DNA]</scope>
    <source>
        <strain evidence="2">cv. Shandingzi</strain>
        <tissue evidence="1">Leaves</tissue>
    </source>
</reference>
<accession>A0A540LG01</accession>
<evidence type="ECO:0000313" key="2">
    <source>
        <dbReference type="Proteomes" id="UP000315295"/>
    </source>
</evidence>
<dbReference type="AlphaFoldDB" id="A0A540LG01"/>
<evidence type="ECO:0000313" key="1">
    <source>
        <dbReference type="EMBL" id="TQD85403.1"/>
    </source>
</evidence>
<sequence length="53" mass="6224">MESEQSSQPKKSRRVWKQHDEDALLSILEEATCIVGYLDKLFLIETNLQLYIL</sequence>